<accession>A0ABR2TY46</accession>
<evidence type="ECO:0000313" key="1">
    <source>
        <dbReference type="EMBL" id="KAK9042184.1"/>
    </source>
</evidence>
<keyword evidence="2" id="KW-1185">Reference proteome</keyword>
<dbReference type="EMBL" id="JBBPBN010000004">
    <property type="protein sequence ID" value="KAK9042184.1"/>
    <property type="molecule type" value="Genomic_DNA"/>
</dbReference>
<name>A0ABR2TY46_9ROSI</name>
<organism evidence="1 2">
    <name type="scientific">Hibiscus sabdariffa</name>
    <name type="common">roselle</name>
    <dbReference type="NCBI Taxonomy" id="183260"/>
    <lineage>
        <taxon>Eukaryota</taxon>
        <taxon>Viridiplantae</taxon>
        <taxon>Streptophyta</taxon>
        <taxon>Embryophyta</taxon>
        <taxon>Tracheophyta</taxon>
        <taxon>Spermatophyta</taxon>
        <taxon>Magnoliopsida</taxon>
        <taxon>eudicotyledons</taxon>
        <taxon>Gunneridae</taxon>
        <taxon>Pentapetalae</taxon>
        <taxon>rosids</taxon>
        <taxon>malvids</taxon>
        <taxon>Malvales</taxon>
        <taxon>Malvaceae</taxon>
        <taxon>Malvoideae</taxon>
        <taxon>Hibiscus</taxon>
    </lineage>
</organism>
<gene>
    <name evidence="1" type="ORF">V6N11_017263</name>
</gene>
<sequence length="81" mass="8506">MPMPSLHVKGPCPASPRSTFPTPCMPCYAPNGPFTGTYEPSLGFSVASCFALASRPDGVHLAWPLKGLRQASVSLRLGMAS</sequence>
<reference evidence="1 2" key="1">
    <citation type="journal article" date="2024" name="G3 (Bethesda)">
        <title>Genome assembly of Hibiscus sabdariffa L. provides insights into metabolisms of medicinal natural products.</title>
        <authorList>
            <person name="Kim T."/>
        </authorList>
    </citation>
    <scope>NUCLEOTIDE SEQUENCE [LARGE SCALE GENOMIC DNA]</scope>
    <source>
        <strain evidence="1">TK-2024</strain>
        <tissue evidence="1">Old leaves</tissue>
    </source>
</reference>
<comment type="caution">
    <text evidence="1">The sequence shown here is derived from an EMBL/GenBank/DDBJ whole genome shotgun (WGS) entry which is preliminary data.</text>
</comment>
<dbReference type="Proteomes" id="UP001396334">
    <property type="component" value="Unassembled WGS sequence"/>
</dbReference>
<proteinExistence type="predicted"/>
<protein>
    <submittedName>
        <fullName evidence="1">Uncharacterized protein</fullName>
    </submittedName>
</protein>
<evidence type="ECO:0000313" key="2">
    <source>
        <dbReference type="Proteomes" id="UP001396334"/>
    </source>
</evidence>